<dbReference type="AlphaFoldDB" id="A0AAW0GEG5"/>
<feature type="region of interest" description="Disordered" evidence="1">
    <location>
        <begin position="126"/>
        <end position="191"/>
    </location>
</feature>
<reference evidence="2 3" key="1">
    <citation type="submission" date="2022-09" db="EMBL/GenBank/DDBJ databases">
        <authorList>
            <person name="Palmer J.M."/>
        </authorList>
    </citation>
    <scope>NUCLEOTIDE SEQUENCE [LARGE SCALE GENOMIC DNA]</scope>
    <source>
        <strain evidence="2 3">DSM 7382</strain>
    </source>
</reference>
<gene>
    <name evidence="2" type="ORF">QCA50_005079</name>
</gene>
<evidence type="ECO:0000313" key="2">
    <source>
        <dbReference type="EMBL" id="KAK7691680.1"/>
    </source>
</evidence>
<evidence type="ECO:0000313" key="3">
    <source>
        <dbReference type="Proteomes" id="UP001385951"/>
    </source>
</evidence>
<sequence>MGRTTLFKTPHPPIASSSRSPKPKPKSNMSPDIITFRWNDKMVYVPPPASHQEAVDQAKEEFAEELAGFDDQQFCFTVAVTIGEEKEKQTVNISQRAWETLMPRLKQYEIVNISIRPLVVVHPSEDAPPPQYAFGDEKDGQSLSRQPSPARLDTSSASGSRSQTSSRPGSPNMRSRAMGWIERRIGNNNDA</sequence>
<feature type="region of interest" description="Disordered" evidence="1">
    <location>
        <begin position="1"/>
        <end position="32"/>
    </location>
</feature>
<evidence type="ECO:0000256" key="1">
    <source>
        <dbReference type="SAM" id="MobiDB-lite"/>
    </source>
</evidence>
<protein>
    <submittedName>
        <fullName evidence="2">Uncharacterized protein</fullName>
    </submittedName>
</protein>
<dbReference type="EMBL" id="JASBNA010000005">
    <property type="protein sequence ID" value="KAK7691680.1"/>
    <property type="molecule type" value="Genomic_DNA"/>
</dbReference>
<dbReference type="Proteomes" id="UP001385951">
    <property type="component" value="Unassembled WGS sequence"/>
</dbReference>
<proteinExistence type="predicted"/>
<name>A0AAW0GEG5_9APHY</name>
<feature type="compositionally biased region" description="Low complexity" evidence="1">
    <location>
        <begin position="14"/>
        <end position="31"/>
    </location>
</feature>
<organism evidence="2 3">
    <name type="scientific">Cerrena zonata</name>
    <dbReference type="NCBI Taxonomy" id="2478898"/>
    <lineage>
        <taxon>Eukaryota</taxon>
        <taxon>Fungi</taxon>
        <taxon>Dikarya</taxon>
        <taxon>Basidiomycota</taxon>
        <taxon>Agaricomycotina</taxon>
        <taxon>Agaricomycetes</taxon>
        <taxon>Polyporales</taxon>
        <taxon>Cerrenaceae</taxon>
        <taxon>Cerrena</taxon>
    </lineage>
</organism>
<keyword evidence="3" id="KW-1185">Reference proteome</keyword>
<comment type="caution">
    <text evidence="2">The sequence shown here is derived from an EMBL/GenBank/DDBJ whole genome shotgun (WGS) entry which is preliminary data.</text>
</comment>
<feature type="compositionally biased region" description="Low complexity" evidence="1">
    <location>
        <begin position="154"/>
        <end position="171"/>
    </location>
</feature>
<accession>A0AAW0GEG5</accession>